<dbReference type="EMBL" id="UINC01081406">
    <property type="protein sequence ID" value="SVC25225.1"/>
    <property type="molecule type" value="Genomic_DNA"/>
</dbReference>
<sequence length="42" mass="4646">VTDGLAWRPNWHALVPPVLPDVRALLHETSSEIVPKAMGMQI</sequence>
<evidence type="ECO:0000313" key="1">
    <source>
        <dbReference type="EMBL" id="SVC25225.1"/>
    </source>
</evidence>
<proteinExistence type="predicted"/>
<organism evidence="1">
    <name type="scientific">marine metagenome</name>
    <dbReference type="NCBI Taxonomy" id="408172"/>
    <lineage>
        <taxon>unclassified sequences</taxon>
        <taxon>metagenomes</taxon>
        <taxon>ecological metagenomes</taxon>
    </lineage>
</organism>
<protein>
    <submittedName>
        <fullName evidence="1">Uncharacterized protein</fullName>
    </submittedName>
</protein>
<feature type="non-terminal residue" evidence="1">
    <location>
        <position position="1"/>
    </location>
</feature>
<dbReference type="AlphaFoldDB" id="A0A382KNS5"/>
<name>A0A382KNS5_9ZZZZ</name>
<accession>A0A382KNS5</accession>
<reference evidence="1" key="1">
    <citation type="submission" date="2018-05" db="EMBL/GenBank/DDBJ databases">
        <authorList>
            <person name="Lanie J.A."/>
            <person name="Ng W.-L."/>
            <person name="Kazmierczak K.M."/>
            <person name="Andrzejewski T.M."/>
            <person name="Davidsen T.M."/>
            <person name="Wayne K.J."/>
            <person name="Tettelin H."/>
            <person name="Glass J.I."/>
            <person name="Rusch D."/>
            <person name="Podicherti R."/>
            <person name="Tsui H.-C.T."/>
            <person name="Winkler M.E."/>
        </authorList>
    </citation>
    <scope>NUCLEOTIDE SEQUENCE</scope>
</reference>
<gene>
    <name evidence="1" type="ORF">METZ01_LOCUS278079</name>
</gene>